<evidence type="ECO:0000256" key="1">
    <source>
        <dbReference type="SAM" id="MobiDB-lite"/>
    </source>
</evidence>
<protein>
    <submittedName>
        <fullName evidence="2">Uncharacterized protein</fullName>
    </submittedName>
</protein>
<dbReference type="Proteomes" id="UP000320338">
    <property type="component" value="Unassembled WGS sequence"/>
</dbReference>
<feature type="region of interest" description="Disordered" evidence="1">
    <location>
        <begin position="1"/>
        <end position="30"/>
    </location>
</feature>
<proteinExistence type="predicted"/>
<reference evidence="2 3" key="1">
    <citation type="submission" date="2019-06" db="EMBL/GenBank/DDBJ databases">
        <title>Whole genome shotgun sequence of Pseudonocardia hydrocarbonoxydans NBRC 14498.</title>
        <authorList>
            <person name="Hosoyama A."/>
            <person name="Uohara A."/>
            <person name="Ohji S."/>
            <person name="Ichikawa N."/>
        </authorList>
    </citation>
    <scope>NUCLEOTIDE SEQUENCE [LARGE SCALE GENOMIC DNA]</scope>
    <source>
        <strain evidence="2 3">NBRC 14498</strain>
    </source>
</reference>
<feature type="compositionally biased region" description="Low complexity" evidence="1">
    <location>
        <begin position="1"/>
        <end position="14"/>
    </location>
</feature>
<feature type="compositionally biased region" description="Basic and acidic residues" evidence="1">
    <location>
        <begin position="108"/>
        <end position="127"/>
    </location>
</feature>
<evidence type="ECO:0000313" key="3">
    <source>
        <dbReference type="Proteomes" id="UP000320338"/>
    </source>
</evidence>
<accession>A0A4Y3WPA9</accession>
<name>A0A4Y3WPA9_9PSEU</name>
<feature type="region of interest" description="Disordered" evidence="1">
    <location>
        <begin position="86"/>
        <end position="127"/>
    </location>
</feature>
<evidence type="ECO:0000313" key="2">
    <source>
        <dbReference type="EMBL" id="GEC19216.1"/>
    </source>
</evidence>
<organism evidence="2 3">
    <name type="scientific">Pseudonocardia hydrocarbonoxydans</name>
    <dbReference type="NCBI Taxonomy" id="76726"/>
    <lineage>
        <taxon>Bacteria</taxon>
        <taxon>Bacillati</taxon>
        <taxon>Actinomycetota</taxon>
        <taxon>Actinomycetes</taxon>
        <taxon>Pseudonocardiales</taxon>
        <taxon>Pseudonocardiaceae</taxon>
        <taxon>Pseudonocardia</taxon>
    </lineage>
</organism>
<dbReference type="AlphaFoldDB" id="A0A4Y3WPA9"/>
<dbReference type="EMBL" id="BJNG01000014">
    <property type="protein sequence ID" value="GEC19216.1"/>
    <property type="molecule type" value="Genomic_DNA"/>
</dbReference>
<sequence length="127" mass="14194">MAGVRGAAQGAQQAVHERHRGTPFLLGAAPAGTCRTVTRSGERMPGSRRVETRWVRSVTAHARTIGEQPHPAARLPGGYRPVTMSDRAARRARAPQRVAESFHPWGSRPRETHERQRPHRQEVEEVR</sequence>
<gene>
    <name evidence="2" type="ORF">PHY01_14990</name>
</gene>
<keyword evidence="3" id="KW-1185">Reference proteome</keyword>
<comment type="caution">
    <text evidence="2">The sequence shown here is derived from an EMBL/GenBank/DDBJ whole genome shotgun (WGS) entry which is preliminary data.</text>
</comment>